<dbReference type="Pfam" id="PF16344">
    <property type="entry name" value="FecR_C"/>
    <property type="match status" value="1"/>
</dbReference>
<dbReference type="Pfam" id="PF04773">
    <property type="entry name" value="FecR"/>
    <property type="match status" value="1"/>
</dbReference>
<feature type="domain" description="FecR protein" evidence="1">
    <location>
        <begin position="211"/>
        <end position="295"/>
    </location>
</feature>
<accession>A0ABV2T602</accession>
<comment type="caution">
    <text evidence="3">The sequence shown here is derived from an EMBL/GenBank/DDBJ whole genome shotgun (WGS) entry which is preliminary data.</text>
</comment>
<evidence type="ECO:0000313" key="4">
    <source>
        <dbReference type="Proteomes" id="UP001549749"/>
    </source>
</evidence>
<protein>
    <submittedName>
        <fullName evidence="3">FecR domain-containing protein</fullName>
    </submittedName>
</protein>
<dbReference type="Proteomes" id="UP001549749">
    <property type="component" value="Unassembled WGS sequence"/>
</dbReference>
<evidence type="ECO:0000313" key="3">
    <source>
        <dbReference type="EMBL" id="MET6998436.1"/>
    </source>
</evidence>
<dbReference type="Gene3D" id="2.60.120.1440">
    <property type="match status" value="1"/>
</dbReference>
<name>A0ABV2T602_9BACT</name>
<sequence length="416" mass="46729">MKYNQEHIFQLILEKVLNSISEDDDRYLKRVMAKHHHIRDCWIDLENARRVTDDAIVEDIDNELAWSKVVAILNEENQEQQVMPPMPVTVSSHGWWWAAAATVLTIVTSGYLIRQHYAHQQPKIAVVVPAAQQLPNNSAGNLLSNAEPTITNPPAGDTMLHMVLPAVTDSVYAAVKKDSTGILLAKAAPEEDMENTVVQWNTLTVPAKIDYKIELPDGTEVHLNAASTLRFPFIFTGKTREVYLEGEAFFTVAHNPEKPFIVHTGSTSVKALGTAFNVNTYEPGQITTSLVQGSVITDVGDSLDVVLKPGYQAIYKTGERFKVEKFNEEATLSWRNGIYTFEQETLHQLDPIIRRWFGLKVAFDTPALSEKQFSGSILRDKPVGEFLDELIKKNKNMEYYILEGTIHFRTPISHAG</sequence>
<dbReference type="PANTHER" id="PTHR30273:SF2">
    <property type="entry name" value="PROTEIN FECR"/>
    <property type="match status" value="1"/>
</dbReference>
<dbReference type="InterPro" id="IPR012373">
    <property type="entry name" value="Ferrdict_sens_TM"/>
</dbReference>
<reference evidence="3 4" key="1">
    <citation type="submission" date="2024-06" db="EMBL/GenBank/DDBJ databases">
        <title>Chitinophaga defluvii sp. nov., isolated from municipal sewage.</title>
        <authorList>
            <person name="Zhang L."/>
        </authorList>
    </citation>
    <scope>NUCLEOTIDE SEQUENCE [LARGE SCALE GENOMIC DNA]</scope>
    <source>
        <strain evidence="3 4">H8</strain>
    </source>
</reference>
<dbReference type="EMBL" id="JBEXAC010000001">
    <property type="protein sequence ID" value="MET6998436.1"/>
    <property type="molecule type" value="Genomic_DNA"/>
</dbReference>
<dbReference type="InterPro" id="IPR032508">
    <property type="entry name" value="FecR_C"/>
</dbReference>
<evidence type="ECO:0000259" key="1">
    <source>
        <dbReference type="Pfam" id="PF04773"/>
    </source>
</evidence>
<feature type="domain" description="Protein FecR C-terminal" evidence="2">
    <location>
        <begin position="339"/>
        <end position="406"/>
    </location>
</feature>
<proteinExistence type="predicted"/>
<dbReference type="RefSeq" id="WP_354661070.1">
    <property type="nucleotide sequence ID" value="NZ_JBEXAC010000001.1"/>
</dbReference>
<keyword evidence="4" id="KW-1185">Reference proteome</keyword>
<evidence type="ECO:0000259" key="2">
    <source>
        <dbReference type="Pfam" id="PF16344"/>
    </source>
</evidence>
<dbReference type="InterPro" id="IPR006860">
    <property type="entry name" value="FecR"/>
</dbReference>
<dbReference type="PANTHER" id="PTHR30273">
    <property type="entry name" value="PERIPLASMIC SIGNAL SENSOR AND SIGMA FACTOR ACTIVATOR FECR-RELATED"/>
    <property type="match status" value="1"/>
</dbReference>
<gene>
    <name evidence="3" type="ORF">ABR189_13705</name>
</gene>
<dbReference type="Gene3D" id="3.55.50.30">
    <property type="match status" value="1"/>
</dbReference>
<organism evidence="3 4">
    <name type="scientific">Chitinophaga defluvii</name>
    <dbReference type="NCBI Taxonomy" id="3163343"/>
    <lineage>
        <taxon>Bacteria</taxon>
        <taxon>Pseudomonadati</taxon>
        <taxon>Bacteroidota</taxon>
        <taxon>Chitinophagia</taxon>
        <taxon>Chitinophagales</taxon>
        <taxon>Chitinophagaceae</taxon>
        <taxon>Chitinophaga</taxon>
    </lineage>
</organism>